<dbReference type="EMBL" id="JABANO010011951">
    <property type="protein sequence ID" value="KAF4742638.1"/>
    <property type="molecule type" value="Genomic_DNA"/>
</dbReference>
<evidence type="ECO:0000256" key="1">
    <source>
        <dbReference type="SAM" id="MobiDB-lite"/>
    </source>
</evidence>
<evidence type="ECO:0000256" key="2">
    <source>
        <dbReference type="SAM" id="SignalP"/>
    </source>
</evidence>
<protein>
    <submittedName>
        <fullName evidence="4">Uncharacterized protein</fullName>
    </submittedName>
</protein>
<feature type="region of interest" description="Disordered" evidence="1">
    <location>
        <begin position="265"/>
        <end position="289"/>
    </location>
</feature>
<sequence>MRSSALVHLLSLGYVSSGGPKRTKNYVQPKDLPAGTYRAVKHEGGGVCPGLPDLVDFKMVVRNGPQGQSATLGFQDRWAALADQPPTSRNGPFELTLHSRRHLDELERIGTLETGKILYCFGIEPRTRASTFVSDLYTRLSLVKPPKVFFRSQMIFCQTENVGIVVGIGRNLNKNSELESFEYGFKLELQSAKEAAALPKEDGRKRVPPLRIRTAPPKRPRKAEEASGGMNADQASSLPDTGDLQVHHLPVSNAVEDAASPPFEDVKKAVDSPPSELNAGAPPGDGLLDFPLEPQRVYHPPPPIDDSRGEIGWEYSGGPPASMLDGLYETQNTTGFDQLKKISVNISRAQADHSRVELVVEFPHYEVELCEENAVYREGCLQLDFSKGAYDPEMFVFGDTLGLDYLSPTSFRICQKEGGELVLMFDASTDSEGMTSTTVQLRLRKVNLS</sequence>
<reference evidence="5 6" key="1">
    <citation type="submission" date="2020-04" db="EMBL/GenBank/DDBJ databases">
        <title>Perkinsus olseni comparative genomics.</title>
        <authorList>
            <person name="Bogema D.R."/>
        </authorList>
    </citation>
    <scope>NUCLEOTIDE SEQUENCE [LARGE SCALE GENOMIC DNA]</scope>
    <source>
        <strain evidence="3">ATCC PRA-205</strain>
        <strain evidence="4 5">ATCC PRA-207</strain>
    </source>
</reference>
<keyword evidence="2" id="KW-0732">Signal</keyword>
<evidence type="ECO:0000313" key="4">
    <source>
        <dbReference type="EMBL" id="KAF4742638.1"/>
    </source>
</evidence>
<feature type="signal peptide" evidence="2">
    <location>
        <begin position="1"/>
        <end position="17"/>
    </location>
</feature>
<gene>
    <name evidence="3" type="ORF">FOZ62_000816</name>
    <name evidence="4" type="ORF">FOZ63_031017</name>
</gene>
<dbReference type="EMBL" id="JABANM010008870">
    <property type="protein sequence ID" value="KAF4741874.1"/>
    <property type="molecule type" value="Genomic_DNA"/>
</dbReference>
<dbReference type="Proteomes" id="UP000574390">
    <property type="component" value="Unassembled WGS sequence"/>
</dbReference>
<name>A0A7J6TBK4_PEROL</name>
<accession>A0A7J6TBK4</accession>
<feature type="region of interest" description="Disordered" evidence="1">
    <location>
        <begin position="195"/>
        <end position="245"/>
    </location>
</feature>
<evidence type="ECO:0000313" key="5">
    <source>
        <dbReference type="Proteomes" id="UP000553632"/>
    </source>
</evidence>
<keyword evidence="5" id="KW-1185">Reference proteome</keyword>
<evidence type="ECO:0000313" key="3">
    <source>
        <dbReference type="EMBL" id="KAF4741874.1"/>
    </source>
</evidence>
<dbReference type="Proteomes" id="UP000553632">
    <property type="component" value="Unassembled WGS sequence"/>
</dbReference>
<comment type="caution">
    <text evidence="4">The sequence shown here is derived from an EMBL/GenBank/DDBJ whole genome shotgun (WGS) entry which is preliminary data.</text>
</comment>
<organism evidence="4 5">
    <name type="scientific">Perkinsus olseni</name>
    <name type="common">Perkinsus atlanticus</name>
    <dbReference type="NCBI Taxonomy" id="32597"/>
    <lineage>
        <taxon>Eukaryota</taxon>
        <taxon>Sar</taxon>
        <taxon>Alveolata</taxon>
        <taxon>Perkinsozoa</taxon>
        <taxon>Perkinsea</taxon>
        <taxon>Perkinsida</taxon>
        <taxon>Perkinsidae</taxon>
        <taxon>Perkinsus</taxon>
    </lineage>
</organism>
<dbReference type="AlphaFoldDB" id="A0A7J6TBK4"/>
<feature type="chain" id="PRO_5036205815" evidence="2">
    <location>
        <begin position="18"/>
        <end position="449"/>
    </location>
</feature>
<proteinExistence type="predicted"/>
<evidence type="ECO:0000313" key="6">
    <source>
        <dbReference type="Proteomes" id="UP000574390"/>
    </source>
</evidence>